<name>B1ZYS2_OPITP</name>
<organism evidence="1 2">
    <name type="scientific">Opitutus terrae (strain DSM 11246 / JCM 15787 / PB90-1)</name>
    <dbReference type="NCBI Taxonomy" id="452637"/>
    <lineage>
        <taxon>Bacteria</taxon>
        <taxon>Pseudomonadati</taxon>
        <taxon>Verrucomicrobiota</taxon>
        <taxon>Opitutia</taxon>
        <taxon>Opitutales</taxon>
        <taxon>Opitutaceae</taxon>
        <taxon>Opitutus</taxon>
    </lineage>
</organism>
<sequence>MIVIRRLVDRRRSYTGIFLPGVPPKIFPTSDQEHARILQIYKQDRAHPGILNDFTDYGLNATELRPGKMKTPPQRG</sequence>
<dbReference type="OrthoDB" id="197812at2"/>
<proteinExistence type="predicted"/>
<dbReference type="Proteomes" id="UP000007013">
    <property type="component" value="Chromosome"/>
</dbReference>
<evidence type="ECO:0000313" key="1">
    <source>
        <dbReference type="EMBL" id="ACB75308.1"/>
    </source>
</evidence>
<reference evidence="1 2" key="1">
    <citation type="journal article" date="2011" name="J. Bacteriol.">
        <title>Genome sequence of the verrucomicrobium Opitutus terrae PB90-1, an abundant inhabitant of rice paddy soil ecosystems.</title>
        <authorList>
            <person name="van Passel M.W."/>
            <person name="Kant R."/>
            <person name="Palva A."/>
            <person name="Copeland A."/>
            <person name="Lucas S."/>
            <person name="Lapidus A."/>
            <person name="Glavina del Rio T."/>
            <person name="Pitluck S."/>
            <person name="Goltsman E."/>
            <person name="Clum A."/>
            <person name="Sun H."/>
            <person name="Schmutz J."/>
            <person name="Larimer F.W."/>
            <person name="Land M.L."/>
            <person name="Hauser L."/>
            <person name="Kyrpides N."/>
            <person name="Mikhailova N."/>
            <person name="Richardson P.P."/>
            <person name="Janssen P.H."/>
            <person name="de Vos W.M."/>
            <person name="Smidt H."/>
        </authorList>
    </citation>
    <scope>NUCLEOTIDE SEQUENCE [LARGE SCALE GENOMIC DNA]</scope>
    <source>
        <strain evidence="2">DSM 11246 / JCM 15787 / PB90-1</strain>
    </source>
</reference>
<evidence type="ECO:0000313" key="2">
    <source>
        <dbReference type="Proteomes" id="UP000007013"/>
    </source>
</evidence>
<dbReference type="KEGG" id="ote:Oter_2025"/>
<gene>
    <name evidence="1" type="ordered locus">Oter_2025</name>
</gene>
<dbReference type="RefSeq" id="WP_012374845.1">
    <property type="nucleotide sequence ID" value="NC_010571.1"/>
</dbReference>
<dbReference type="EMBL" id="CP001032">
    <property type="protein sequence ID" value="ACB75308.1"/>
    <property type="molecule type" value="Genomic_DNA"/>
</dbReference>
<dbReference type="AlphaFoldDB" id="B1ZYS2"/>
<keyword evidence="2" id="KW-1185">Reference proteome</keyword>
<dbReference type="HOGENOM" id="CLU_199022_0_0_0"/>
<accession>B1ZYS2</accession>
<dbReference type="STRING" id="452637.Oter_2025"/>
<protein>
    <submittedName>
        <fullName evidence="1">Uncharacterized protein</fullName>
    </submittedName>
</protein>